<evidence type="ECO:0000313" key="2">
    <source>
        <dbReference type="EMBL" id="CAG7698431.1"/>
    </source>
</evidence>
<accession>A0A8J2J967</accession>
<name>A0A8J2J967_9HEXA</name>
<dbReference type="OrthoDB" id="10690153at2759"/>
<dbReference type="AlphaFoldDB" id="A0A8J2J967"/>
<feature type="compositionally biased region" description="Low complexity" evidence="1">
    <location>
        <begin position="363"/>
        <end position="395"/>
    </location>
</feature>
<feature type="region of interest" description="Disordered" evidence="1">
    <location>
        <begin position="1"/>
        <end position="53"/>
    </location>
</feature>
<feature type="compositionally biased region" description="Basic and acidic residues" evidence="1">
    <location>
        <begin position="504"/>
        <end position="528"/>
    </location>
</feature>
<feature type="region of interest" description="Disordered" evidence="1">
    <location>
        <begin position="102"/>
        <end position="130"/>
    </location>
</feature>
<feature type="non-terminal residue" evidence="2">
    <location>
        <position position="1"/>
    </location>
</feature>
<feature type="region of interest" description="Disordered" evidence="1">
    <location>
        <begin position="358"/>
        <end position="546"/>
    </location>
</feature>
<dbReference type="Proteomes" id="UP000708208">
    <property type="component" value="Unassembled WGS sequence"/>
</dbReference>
<dbReference type="EMBL" id="CAJVCH010025315">
    <property type="protein sequence ID" value="CAG7698431.1"/>
    <property type="molecule type" value="Genomic_DNA"/>
</dbReference>
<organism evidence="2 3">
    <name type="scientific">Allacma fusca</name>
    <dbReference type="NCBI Taxonomy" id="39272"/>
    <lineage>
        <taxon>Eukaryota</taxon>
        <taxon>Metazoa</taxon>
        <taxon>Ecdysozoa</taxon>
        <taxon>Arthropoda</taxon>
        <taxon>Hexapoda</taxon>
        <taxon>Collembola</taxon>
        <taxon>Symphypleona</taxon>
        <taxon>Sminthuridae</taxon>
        <taxon>Allacma</taxon>
    </lineage>
</organism>
<gene>
    <name evidence="2" type="ORF">AFUS01_LOCUS4082</name>
</gene>
<evidence type="ECO:0000313" key="3">
    <source>
        <dbReference type="Proteomes" id="UP000708208"/>
    </source>
</evidence>
<feature type="compositionally biased region" description="Polar residues" evidence="1">
    <location>
        <begin position="118"/>
        <end position="130"/>
    </location>
</feature>
<keyword evidence="3" id="KW-1185">Reference proteome</keyword>
<feature type="compositionally biased region" description="Basic and acidic residues" evidence="1">
    <location>
        <begin position="466"/>
        <end position="484"/>
    </location>
</feature>
<feature type="region of interest" description="Disordered" evidence="1">
    <location>
        <begin position="667"/>
        <end position="692"/>
    </location>
</feature>
<comment type="caution">
    <text evidence="2">The sequence shown here is derived from an EMBL/GenBank/DDBJ whole genome shotgun (WGS) entry which is preliminary data.</text>
</comment>
<feature type="region of interest" description="Disordered" evidence="1">
    <location>
        <begin position="583"/>
        <end position="639"/>
    </location>
</feature>
<proteinExistence type="predicted"/>
<sequence>ERNQRPVHGSPNSSRGNRGGFGNRGKHFGQRGGGVGMQNLRQRPPSLLGDRPRPALLRFPTFNQPRMHPNDHMHQLQGGFIDFNKPIIRPINKSPMKKLQQVSQTMPAPNLNEHEKSSGANQHTNMPTQSPTNITIMNKTIHNPGAGMPKRTLVPRPMMNRPMRPPRPVVNRPNPFLIMDPNLPGHPRGQRMHQRPPMHQHLHNPGFRQQWNQQPMGPRGIPVVIPGGNHMMPPGPCLEPEPFNNFNNGPQGILGPPPPNGPNVSYSEMPPNGFRQPFLPPNQPRFPPEEMIHQHLQQQHQVFMPQNYPMGEPLQQQQPPFMRPPVEMDFQRHRAPSPQMHFNHQMPPQPLRQNEFRFQGQHPPEQGGWPMQQQQQQHPEMQFQQQQQQQPPQQHLPKPNATNRSNFGIKLDEDHHRNRPNPFYITRHDQSDNYNNGNYEDRRDRSEFQERLRTNYESKSSYESVSSKDYHDKDSYDYDRRRDYDYDDYEHESRSSQYRPPLKRPNEVREEYRPEKRSYGSPEKRLDGRLGPPVSKNKEVHEEMRRQEEAIKITRESQKVMGVDNDYLRRIEEQKEMRERILREKEHRRKKQQGGGNSPEESFLEENTESRREVRIVKPNVSTQSVSKPRPEVRIQATSSSDGAKVVNKSIYINPRAFRGDLSAFKSSGTDSDFGSRAVSQSRTTAPTATVESSVPAPTVTMKPTVGVVAKKRTILRIVRNKKGEIISKSKVVVLPKGSLVGGSTTTNQHAS</sequence>
<protein>
    <submittedName>
        <fullName evidence="2">Uncharacterized protein</fullName>
    </submittedName>
</protein>
<evidence type="ECO:0000256" key="1">
    <source>
        <dbReference type="SAM" id="MobiDB-lite"/>
    </source>
</evidence>
<feature type="compositionally biased region" description="Basic and acidic residues" evidence="1">
    <location>
        <begin position="536"/>
        <end position="546"/>
    </location>
</feature>
<reference evidence="2" key="1">
    <citation type="submission" date="2021-06" db="EMBL/GenBank/DDBJ databases">
        <authorList>
            <person name="Hodson N. C."/>
            <person name="Mongue J. A."/>
            <person name="Jaron S. K."/>
        </authorList>
    </citation>
    <scope>NUCLEOTIDE SEQUENCE</scope>
</reference>
<feature type="compositionally biased region" description="Basic and acidic residues" evidence="1">
    <location>
        <begin position="439"/>
        <end position="456"/>
    </location>
</feature>